<name>A0ABR1FK17_AURAN</name>
<evidence type="ECO:0000313" key="4">
    <source>
        <dbReference type="Proteomes" id="UP001363151"/>
    </source>
</evidence>
<dbReference type="CDD" id="cd04458">
    <property type="entry name" value="CSP_CDS"/>
    <property type="match status" value="1"/>
</dbReference>
<comment type="caution">
    <text evidence="3">The sequence shown here is derived from an EMBL/GenBank/DDBJ whole genome shotgun (WGS) entry which is preliminary data.</text>
</comment>
<dbReference type="PROSITE" id="PS51857">
    <property type="entry name" value="CSD_2"/>
    <property type="match status" value="1"/>
</dbReference>
<dbReference type="InterPro" id="IPR050181">
    <property type="entry name" value="Cold_shock_domain"/>
</dbReference>
<sequence length="116" mass="12879">MWRLATSRLSRVASAPRAWRESLCTVTDERVAGTCKWFDATKGYGFIEREGYDDQDCFVHQTEINAPGFRSLAEGEPVEFDVVLDERGRARAVRVTGPDGAQVKGAPRADPTPSFD</sequence>
<dbReference type="InterPro" id="IPR011129">
    <property type="entry name" value="CSD"/>
</dbReference>
<dbReference type="Gene3D" id="2.40.50.140">
    <property type="entry name" value="Nucleic acid-binding proteins"/>
    <property type="match status" value="1"/>
</dbReference>
<dbReference type="EMBL" id="JBBJCI010000370">
    <property type="protein sequence ID" value="KAK7232263.1"/>
    <property type="molecule type" value="Genomic_DNA"/>
</dbReference>
<dbReference type="InterPro" id="IPR012340">
    <property type="entry name" value="NA-bd_OB-fold"/>
</dbReference>
<gene>
    <name evidence="3" type="ORF">SO694_00030324</name>
</gene>
<dbReference type="InterPro" id="IPR002059">
    <property type="entry name" value="CSP_DNA-bd"/>
</dbReference>
<dbReference type="Proteomes" id="UP001363151">
    <property type="component" value="Unassembled WGS sequence"/>
</dbReference>
<feature type="domain" description="CSD" evidence="2">
    <location>
        <begin position="30"/>
        <end position="97"/>
    </location>
</feature>
<organism evidence="3 4">
    <name type="scientific">Aureococcus anophagefferens</name>
    <name type="common">Harmful bloom alga</name>
    <dbReference type="NCBI Taxonomy" id="44056"/>
    <lineage>
        <taxon>Eukaryota</taxon>
        <taxon>Sar</taxon>
        <taxon>Stramenopiles</taxon>
        <taxon>Ochrophyta</taxon>
        <taxon>Pelagophyceae</taxon>
        <taxon>Pelagomonadales</taxon>
        <taxon>Pelagomonadaceae</taxon>
        <taxon>Aureococcus</taxon>
    </lineage>
</organism>
<dbReference type="Pfam" id="PF00313">
    <property type="entry name" value="CSD"/>
    <property type="match status" value="1"/>
</dbReference>
<evidence type="ECO:0000313" key="3">
    <source>
        <dbReference type="EMBL" id="KAK7232263.1"/>
    </source>
</evidence>
<dbReference type="SUPFAM" id="SSF50249">
    <property type="entry name" value="Nucleic acid-binding proteins"/>
    <property type="match status" value="1"/>
</dbReference>
<dbReference type="PRINTS" id="PR00050">
    <property type="entry name" value="COLDSHOCK"/>
</dbReference>
<dbReference type="SMART" id="SM00357">
    <property type="entry name" value="CSP"/>
    <property type="match status" value="1"/>
</dbReference>
<reference evidence="3 4" key="1">
    <citation type="submission" date="2024-03" db="EMBL/GenBank/DDBJ databases">
        <title>Aureococcus anophagefferens CCMP1851 and Kratosvirus quantuckense: Draft genome of a second virus-susceptible host strain in the model system.</title>
        <authorList>
            <person name="Chase E."/>
            <person name="Truchon A.R."/>
            <person name="Schepens W."/>
            <person name="Wilhelm S.W."/>
        </authorList>
    </citation>
    <scope>NUCLEOTIDE SEQUENCE [LARGE SCALE GENOMIC DNA]</scope>
    <source>
        <strain evidence="3 4">CCMP1851</strain>
    </source>
</reference>
<feature type="region of interest" description="Disordered" evidence="1">
    <location>
        <begin position="95"/>
        <end position="116"/>
    </location>
</feature>
<evidence type="ECO:0000259" key="2">
    <source>
        <dbReference type="PROSITE" id="PS51857"/>
    </source>
</evidence>
<dbReference type="PANTHER" id="PTHR11544">
    <property type="entry name" value="COLD SHOCK DOMAIN CONTAINING PROTEINS"/>
    <property type="match status" value="1"/>
</dbReference>
<evidence type="ECO:0000256" key="1">
    <source>
        <dbReference type="SAM" id="MobiDB-lite"/>
    </source>
</evidence>
<accession>A0ABR1FK17</accession>
<keyword evidence="4" id="KW-1185">Reference proteome</keyword>
<proteinExistence type="predicted"/>
<protein>
    <submittedName>
        <fullName evidence="3">DNA binding protein</fullName>
    </submittedName>
</protein>